<evidence type="ECO:0000256" key="8">
    <source>
        <dbReference type="SAM" id="Phobius"/>
    </source>
</evidence>
<gene>
    <name evidence="9" type="ORF">BCV69DRAFT_274769</name>
</gene>
<keyword evidence="5 8" id="KW-1133">Transmembrane helix</keyword>
<keyword evidence="6 8" id="KW-0472">Membrane</keyword>
<proteinExistence type="inferred from homology"/>
<evidence type="ECO:0000256" key="5">
    <source>
        <dbReference type="ARBA" id="ARBA00022989"/>
    </source>
</evidence>
<comment type="similarity">
    <text evidence="2">Belongs to the oligopeptide OPT transporter family.</text>
</comment>
<dbReference type="GO" id="GO:0000329">
    <property type="term" value="C:fungal-type vacuole membrane"/>
    <property type="evidence" value="ECO:0007669"/>
    <property type="project" value="TreeGrafter"/>
</dbReference>
<feature type="transmembrane region" description="Helical" evidence="8">
    <location>
        <begin position="498"/>
        <end position="517"/>
    </location>
</feature>
<comment type="subcellular location">
    <subcellularLocation>
        <location evidence="1">Membrane</location>
        <topology evidence="1">Multi-pass membrane protein</topology>
    </subcellularLocation>
</comment>
<feature type="transmembrane region" description="Helical" evidence="8">
    <location>
        <begin position="133"/>
        <end position="156"/>
    </location>
</feature>
<organism evidence="9 10">
    <name type="scientific">Pseudomicrostroma glucosiphilum</name>
    <dbReference type="NCBI Taxonomy" id="1684307"/>
    <lineage>
        <taxon>Eukaryota</taxon>
        <taxon>Fungi</taxon>
        <taxon>Dikarya</taxon>
        <taxon>Basidiomycota</taxon>
        <taxon>Ustilaginomycotina</taxon>
        <taxon>Exobasidiomycetes</taxon>
        <taxon>Microstromatales</taxon>
        <taxon>Microstromatales incertae sedis</taxon>
        <taxon>Pseudomicrostroma</taxon>
    </lineage>
</organism>
<evidence type="ECO:0000256" key="7">
    <source>
        <dbReference type="SAM" id="MobiDB-lite"/>
    </source>
</evidence>
<dbReference type="Pfam" id="PF03169">
    <property type="entry name" value="OPT"/>
    <property type="match status" value="1"/>
</dbReference>
<evidence type="ECO:0000256" key="4">
    <source>
        <dbReference type="ARBA" id="ARBA00022692"/>
    </source>
</evidence>
<dbReference type="NCBIfam" id="TIGR00728">
    <property type="entry name" value="OPT_sfam"/>
    <property type="match status" value="1"/>
</dbReference>
<feature type="transmembrane region" description="Helical" evidence="8">
    <location>
        <begin position="218"/>
        <end position="236"/>
    </location>
</feature>
<feature type="transmembrane region" description="Helical" evidence="8">
    <location>
        <begin position="177"/>
        <end position="198"/>
    </location>
</feature>
<dbReference type="OrthoDB" id="77405at2759"/>
<accession>A0A316TYA0</accession>
<dbReference type="GO" id="GO:0035673">
    <property type="term" value="F:oligopeptide transmembrane transporter activity"/>
    <property type="evidence" value="ECO:0007669"/>
    <property type="project" value="InterPro"/>
</dbReference>
<feature type="transmembrane region" description="Helical" evidence="8">
    <location>
        <begin position="623"/>
        <end position="642"/>
    </location>
</feature>
<dbReference type="GeneID" id="37012782"/>
<dbReference type="InterPro" id="IPR045035">
    <property type="entry name" value="YSL-like"/>
</dbReference>
<keyword evidence="10" id="KW-1185">Reference proteome</keyword>
<evidence type="ECO:0000256" key="1">
    <source>
        <dbReference type="ARBA" id="ARBA00004141"/>
    </source>
</evidence>
<evidence type="ECO:0000313" key="9">
    <source>
        <dbReference type="EMBL" id="PWN17758.1"/>
    </source>
</evidence>
<evidence type="ECO:0000256" key="2">
    <source>
        <dbReference type="ARBA" id="ARBA00008807"/>
    </source>
</evidence>
<dbReference type="EMBL" id="KZ819340">
    <property type="protein sequence ID" value="PWN17758.1"/>
    <property type="molecule type" value="Genomic_DNA"/>
</dbReference>
<evidence type="ECO:0000313" key="10">
    <source>
        <dbReference type="Proteomes" id="UP000245942"/>
    </source>
</evidence>
<feature type="transmembrane region" description="Helical" evidence="8">
    <location>
        <begin position="105"/>
        <end position="127"/>
    </location>
</feature>
<dbReference type="PANTHER" id="PTHR31645">
    <property type="entry name" value="OLIGOPEPTIDE TRANSPORTER YGL114W-RELATED"/>
    <property type="match status" value="1"/>
</dbReference>
<dbReference type="InterPro" id="IPR004813">
    <property type="entry name" value="OPT"/>
</dbReference>
<protein>
    <submittedName>
        <fullName evidence="9">OPT superfamily oligopeptide transporter</fullName>
    </submittedName>
</protein>
<feature type="transmembrane region" description="Helical" evidence="8">
    <location>
        <begin position="648"/>
        <end position="669"/>
    </location>
</feature>
<evidence type="ECO:0000256" key="3">
    <source>
        <dbReference type="ARBA" id="ARBA00022448"/>
    </source>
</evidence>
<dbReference type="Proteomes" id="UP000245942">
    <property type="component" value="Unassembled WGS sequence"/>
</dbReference>
<dbReference type="AlphaFoldDB" id="A0A316TYA0"/>
<sequence>MERNDYYSTGIADPAVATATRLHPRVSTEAAHTDIVHAEGQPGLERISTEKFSEKGIDADEKEHLPYSQEPEDAEDRQEAFTAADLAAGVPFPESSLPHEDGDGLTVRALVIGTALGLVIAASNIYLGLKTGFTFGASLESIMIGFFSSLVGFVVIKAIARTMPNKLGGGFFGPKENVTIQSAATGAAGLTSMFVAAVPAMYRLNLLGSSPQADFGRLFTFTFCSAFYACFFAIPLRRFVILRQKLVFPTPTATALAIRAMHTASGAAIARKKTKALGIAFICALAFVVLQGFLPGILQDQHMFYWFASWGWSSAQYVDSWGWYTTITPAFFGTGMIAGNNASFSFLGGLFLAWGFLGPVLTRTGEAACKLYSVAYEDDTLPPEAYTCYSMSIPADLKMASPRYWMIWPAVLMMLVYSFMELLMNWRPIYYGVRAGVLSLASKVTKKEYDMKTGEEIPDPAPASQQVRGIWIWGGLAASILMTVLVCALQFDMNAGNAILAIVLAFMLSFIGLQSSGTTDINPLSSVAKATQLIIGGAVKGQGVTGNAAMLQNLIGGSIASSAAAHSVDMVGDLKTGHWLRASPKTQFWAQLFGSLWAAPFSVGLYVLFVAAYPCINDGDIEVCPFSAPSVAAWRAVAVAVVSPKLPITLSSGLTAIGMSILAALTVFAKYKWIPAKYHCYIPNWNAIGIGFLVPNCNYGISMATGAILVSVWSRRWPGNADIFAYAIAAGLVAGEGIAGVVNAILQIAGVAQANYGSTVGLAPWMI</sequence>
<keyword evidence="4 8" id="KW-0812">Transmembrane</keyword>
<feature type="transmembrane region" description="Helical" evidence="8">
    <location>
        <begin position="342"/>
        <end position="361"/>
    </location>
</feature>
<evidence type="ECO:0000256" key="6">
    <source>
        <dbReference type="ARBA" id="ARBA00023136"/>
    </source>
</evidence>
<reference evidence="9 10" key="1">
    <citation type="journal article" date="2018" name="Mol. Biol. Evol.">
        <title>Broad Genomic Sampling Reveals a Smut Pathogenic Ancestry of the Fungal Clade Ustilaginomycotina.</title>
        <authorList>
            <person name="Kijpornyongpan T."/>
            <person name="Mondo S.J."/>
            <person name="Barry K."/>
            <person name="Sandor L."/>
            <person name="Lee J."/>
            <person name="Lipzen A."/>
            <person name="Pangilinan J."/>
            <person name="LaButti K."/>
            <person name="Hainaut M."/>
            <person name="Henrissat B."/>
            <person name="Grigoriev I.V."/>
            <person name="Spatafora J.W."/>
            <person name="Aime M.C."/>
        </authorList>
    </citation>
    <scope>NUCLEOTIDE SEQUENCE [LARGE SCALE GENOMIC DNA]</scope>
    <source>
        <strain evidence="9 10">MCA 4718</strain>
    </source>
</reference>
<feature type="region of interest" description="Disordered" evidence="7">
    <location>
        <begin position="58"/>
        <end position="78"/>
    </location>
</feature>
<dbReference type="STRING" id="1684307.A0A316TYA0"/>
<feature type="transmembrane region" description="Helical" evidence="8">
    <location>
        <begin position="404"/>
        <end position="424"/>
    </location>
</feature>
<feature type="transmembrane region" description="Helical" evidence="8">
    <location>
        <begin position="470"/>
        <end position="491"/>
    </location>
</feature>
<feature type="transmembrane region" description="Helical" evidence="8">
    <location>
        <begin position="588"/>
        <end position="611"/>
    </location>
</feature>
<name>A0A316TYA0_9BASI</name>
<dbReference type="RefSeq" id="XP_025344918.1">
    <property type="nucleotide sequence ID" value="XM_025491048.1"/>
</dbReference>
<feature type="transmembrane region" description="Helical" evidence="8">
    <location>
        <begin position="723"/>
        <end position="746"/>
    </location>
</feature>
<feature type="transmembrane region" description="Helical" evidence="8">
    <location>
        <begin position="276"/>
        <end position="298"/>
    </location>
</feature>
<keyword evidence="3" id="KW-0813">Transport</keyword>
<feature type="transmembrane region" description="Helical" evidence="8">
    <location>
        <begin position="690"/>
        <end position="711"/>
    </location>
</feature>
<dbReference type="PANTHER" id="PTHR31645:SF3">
    <property type="entry name" value="OLIGOPEPTIDE TRANSPORTER"/>
    <property type="match status" value="1"/>
</dbReference>